<keyword evidence="5" id="KW-0808">Transferase</keyword>
<evidence type="ECO:0000256" key="8">
    <source>
        <dbReference type="PROSITE-ProRule" id="PRU00169"/>
    </source>
</evidence>
<dbReference type="PROSITE" id="PS50109">
    <property type="entry name" value="HIS_KIN"/>
    <property type="match status" value="1"/>
</dbReference>
<dbReference type="SMART" id="SM00091">
    <property type="entry name" value="PAS"/>
    <property type="match status" value="6"/>
</dbReference>
<reference evidence="18 19" key="1">
    <citation type="submission" date="2024-10" db="EMBL/GenBank/DDBJ databases">
        <authorList>
            <person name="Ratan Roy A."/>
            <person name="Morales Sandoval P.H."/>
            <person name="De Los Santos Villalobos S."/>
            <person name="Chakraborty S."/>
            <person name="Mukherjee J."/>
        </authorList>
    </citation>
    <scope>NUCLEOTIDE SEQUENCE [LARGE SCALE GENOMIC DNA]</scope>
    <source>
        <strain evidence="18 19">S1</strain>
    </source>
</reference>
<dbReference type="SMART" id="SM00065">
    <property type="entry name" value="GAF"/>
    <property type="match status" value="3"/>
</dbReference>
<dbReference type="Pfam" id="PF08447">
    <property type="entry name" value="PAS_3"/>
    <property type="match status" value="3"/>
</dbReference>
<feature type="domain" description="PAC" evidence="16">
    <location>
        <begin position="1166"/>
        <end position="1218"/>
    </location>
</feature>
<feature type="modified residue" description="4-aspartylphosphate" evidence="8">
    <location>
        <position position="1768"/>
    </location>
</feature>
<dbReference type="Pfam" id="PF00571">
    <property type="entry name" value="CBS"/>
    <property type="match status" value="1"/>
</dbReference>
<dbReference type="NCBIfam" id="TIGR00229">
    <property type="entry name" value="sensory_box"/>
    <property type="match status" value="6"/>
</dbReference>
<evidence type="ECO:0000256" key="5">
    <source>
        <dbReference type="ARBA" id="ARBA00022679"/>
    </source>
</evidence>
<feature type="domain" description="PAS" evidence="15">
    <location>
        <begin position="1332"/>
        <end position="1376"/>
    </location>
</feature>
<dbReference type="SMART" id="SM00086">
    <property type="entry name" value="PAC"/>
    <property type="match status" value="6"/>
</dbReference>
<comment type="caution">
    <text evidence="18">The sequence shown here is derived from an EMBL/GenBank/DDBJ whole genome shotgun (WGS) entry which is preliminary data.</text>
</comment>
<keyword evidence="4 8" id="KW-0597">Phosphoprotein</keyword>
<dbReference type="InterPro" id="IPR000700">
    <property type="entry name" value="PAS-assoc_C"/>
</dbReference>
<dbReference type="PROSITE" id="PS50110">
    <property type="entry name" value="RESPONSE_REGULATORY"/>
    <property type="match status" value="2"/>
</dbReference>
<dbReference type="InterPro" id="IPR001610">
    <property type="entry name" value="PAC"/>
</dbReference>
<dbReference type="Pfam" id="PF02518">
    <property type="entry name" value="HATPase_c"/>
    <property type="match status" value="1"/>
</dbReference>
<feature type="domain" description="PAS" evidence="15">
    <location>
        <begin position="546"/>
        <end position="616"/>
    </location>
</feature>
<comment type="similarity">
    <text evidence="2">In the N-terminal section; belongs to the phytochrome family.</text>
</comment>
<dbReference type="InterPro" id="IPR000644">
    <property type="entry name" value="CBS_dom"/>
</dbReference>
<keyword evidence="6" id="KW-0418">Kinase</keyword>
<dbReference type="Pfam" id="PF00072">
    <property type="entry name" value="Response_reg"/>
    <property type="match status" value="2"/>
</dbReference>
<dbReference type="EMBL" id="JBHZOL010000031">
    <property type="protein sequence ID" value="MFE4105736.1"/>
    <property type="molecule type" value="Genomic_DNA"/>
</dbReference>
<feature type="domain" description="Response regulatory" evidence="14">
    <location>
        <begin position="1874"/>
        <end position="1997"/>
    </location>
</feature>
<keyword evidence="19" id="KW-1185">Reference proteome</keyword>
<evidence type="ECO:0000256" key="4">
    <source>
        <dbReference type="ARBA" id="ARBA00022553"/>
    </source>
</evidence>
<evidence type="ECO:0000259" key="12">
    <source>
        <dbReference type="PROSITE" id="PS50046"/>
    </source>
</evidence>
<evidence type="ECO:0000256" key="10">
    <source>
        <dbReference type="SAM" id="Coils"/>
    </source>
</evidence>
<feature type="domain" description="CBS" evidence="17">
    <location>
        <begin position="14"/>
        <end position="97"/>
    </location>
</feature>
<keyword evidence="7" id="KW-0902">Two-component regulatory system</keyword>
<dbReference type="InterPro" id="IPR011006">
    <property type="entry name" value="CheY-like_superfamily"/>
</dbReference>
<dbReference type="EC" id="2.7.13.3" evidence="3"/>
<evidence type="ECO:0000259" key="15">
    <source>
        <dbReference type="PROSITE" id="PS50112"/>
    </source>
</evidence>
<dbReference type="SUPFAM" id="SSF55781">
    <property type="entry name" value="GAF domain-like"/>
    <property type="match status" value="3"/>
</dbReference>
<evidence type="ECO:0000259" key="13">
    <source>
        <dbReference type="PROSITE" id="PS50109"/>
    </source>
</evidence>
<dbReference type="SUPFAM" id="SSF55785">
    <property type="entry name" value="PYP-like sensor domain (PAS domain)"/>
    <property type="match status" value="6"/>
</dbReference>
<dbReference type="CDD" id="cd16922">
    <property type="entry name" value="HATPase_EvgS-ArcB-TorS-like"/>
    <property type="match status" value="1"/>
</dbReference>
<dbReference type="CDD" id="cd00130">
    <property type="entry name" value="PAS"/>
    <property type="match status" value="6"/>
</dbReference>
<keyword evidence="9" id="KW-0129">CBS domain</keyword>
<feature type="domain" description="Response regulatory" evidence="14">
    <location>
        <begin position="1709"/>
        <end position="1835"/>
    </location>
</feature>
<evidence type="ECO:0000259" key="16">
    <source>
        <dbReference type="PROSITE" id="PS50113"/>
    </source>
</evidence>
<dbReference type="SMART" id="SM00388">
    <property type="entry name" value="HisKA"/>
    <property type="match status" value="1"/>
</dbReference>
<dbReference type="Gene3D" id="1.10.287.130">
    <property type="match status" value="1"/>
</dbReference>
<dbReference type="PROSITE" id="PS50113">
    <property type="entry name" value="PAC"/>
    <property type="match status" value="4"/>
</dbReference>
<dbReference type="Pfam" id="PF00512">
    <property type="entry name" value="HisKA"/>
    <property type="match status" value="1"/>
</dbReference>
<organism evidence="18 19">
    <name type="scientific">Almyronema epifaneia S1</name>
    <dbReference type="NCBI Taxonomy" id="2991925"/>
    <lineage>
        <taxon>Bacteria</taxon>
        <taxon>Bacillati</taxon>
        <taxon>Cyanobacteriota</taxon>
        <taxon>Cyanophyceae</taxon>
        <taxon>Nodosilineales</taxon>
        <taxon>Nodosilineaceae</taxon>
        <taxon>Almyronema</taxon>
        <taxon>Almyronema epifaneia</taxon>
    </lineage>
</organism>
<dbReference type="CDD" id="cd04620">
    <property type="entry name" value="CBS_two-component_sensor_histidine_kinase_repeat1"/>
    <property type="match status" value="1"/>
</dbReference>
<dbReference type="InterPro" id="IPR001789">
    <property type="entry name" value="Sig_transdc_resp-reg_receiver"/>
</dbReference>
<dbReference type="InterPro" id="IPR036890">
    <property type="entry name" value="HATPase_C_sf"/>
</dbReference>
<gene>
    <name evidence="18" type="ORF">ACFVKH_05575</name>
</gene>
<feature type="domain" description="Phytochrome chromophore attachment site" evidence="12">
    <location>
        <begin position="185"/>
        <end position="325"/>
    </location>
</feature>
<accession>A0ABW6IC58</accession>
<dbReference type="SUPFAM" id="SSF47384">
    <property type="entry name" value="Homodimeric domain of signal transducing histidine kinase"/>
    <property type="match status" value="1"/>
</dbReference>
<dbReference type="InterPro" id="IPR005467">
    <property type="entry name" value="His_kinase_dom"/>
</dbReference>
<evidence type="ECO:0000256" key="6">
    <source>
        <dbReference type="ARBA" id="ARBA00022777"/>
    </source>
</evidence>
<dbReference type="Gene3D" id="3.10.580.10">
    <property type="entry name" value="CBS-domain"/>
    <property type="match status" value="1"/>
</dbReference>
<feature type="region of interest" description="Disordered" evidence="11">
    <location>
        <begin position="35"/>
        <end position="60"/>
    </location>
</feature>
<dbReference type="InterPro" id="IPR003661">
    <property type="entry name" value="HisK_dim/P_dom"/>
</dbReference>
<feature type="domain" description="PAS" evidence="15">
    <location>
        <begin position="1091"/>
        <end position="1163"/>
    </location>
</feature>
<dbReference type="InterPro" id="IPR046342">
    <property type="entry name" value="CBS_dom_sf"/>
</dbReference>
<dbReference type="PROSITE" id="PS50046">
    <property type="entry name" value="PHYTOCHROME_2"/>
    <property type="match status" value="2"/>
</dbReference>
<dbReference type="SUPFAM" id="SSF55874">
    <property type="entry name" value="ATPase domain of HSP90 chaperone/DNA topoisomerase II/histidine kinase"/>
    <property type="match status" value="1"/>
</dbReference>
<feature type="domain" description="PAS" evidence="15">
    <location>
        <begin position="672"/>
        <end position="744"/>
    </location>
</feature>
<comment type="catalytic activity">
    <reaction evidence="1">
        <text>ATP + protein L-histidine = ADP + protein N-phospho-L-histidine.</text>
        <dbReference type="EC" id="2.7.13.3"/>
    </reaction>
</comment>
<evidence type="ECO:0000256" key="3">
    <source>
        <dbReference type="ARBA" id="ARBA00012438"/>
    </source>
</evidence>
<dbReference type="InterPro" id="IPR036097">
    <property type="entry name" value="HisK_dim/P_sf"/>
</dbReference>
<dbReference type="Gene3D" id="3.30.565.10">
    <property type="entry name" value="Histidine kinase-like ATPase, C-terminal domain"/>
    <property type="match status" value="1"/>
</dbReference>
<dbReference type="PANTHER" id="PTHR45339">
    <property type="entry name" value="HYBRID SIGNAL TRANSDUCTION HISTIDINE KINASE J"/>
    <property type="match status" value="1"/>
</dbReference>
<evidence type="ECO:0000256" key="11">
    <source>
        <dbReference type="SAM" id="MobiDB-lite"/>
    </source>
</evidence>
<dbReference type="InterPro" id="IPR035965">
    <property type="entry name" value="PAS-like_dom_sf"/>
</dbReference>
<dbReference type="PROSITE" id="PS51371">
    <property type="entry name" value="CBS"/>
    <property type="match status" value="2"/>
</dbReference>
<dbReference type="InterPro" id="IPR016132">
    <property type="entry name" value="Phyto_chromo_attachment"/>
</dbReference>
<evidence type="ECO:0000259" key="17">
    <source>
        <dbReference type="PROSITE" id="PS51371"/>
    </source>
</evidence>
<dbReference type="RefSeq" id="WP_377962809.1">
    <property type="nucleotide sequence ID" value="NZ_JBHZOL010000031.1"/>
</dbReference>
<dbReference type="SMART" id="SM00116">
    <property type="entry name" value="CBS"/>
    <property type="match status" value="2"/>
</dbReference>
<evidence type="ECO:0000259" key="14">
    <source>
        <dbReference type="PROSITE" id="PS50110"/>
    </source>
</evidence>
<feature type="modified residue" description="4-aspartylphosphate" evidence="8">
    <location>
        <position position="1927"/>
    </location>
</feature>
<dbReference type="CDD" id="cd00082">
    <property type="entry name" value="HisKA"/>
    <property type="match status" value="1"/>
</dbReference>
<proteinExistence type="inferred from homology"/>
<dbReference type="CDD" id="cd17546">
    <property type="entry name" value="REC_hyHK_CKI1_RcsC-like"/>
    <property type="match status" value="2"/>
</dbReference>
<evidence type="ECO:0000256" key="2">
    <source>
        <dbReference type="ARBA" id="ARBA00006402"/>
    </source>
</evidence>
<feature type="domain" description="PAS" evidence="15">
    <location>
        <begin position="968"/>
        <end position="1025"/>
    </location>
</feature>
<dbReference type="PANTHER" id="PTHR45339:SF1">
    <property type="entry name" value="HYBRID SIGNAL TRANSDUCTION HISTIDINE KINASE J"/>
    <property type="match status" value="1"/>
</dbReference>
<dbReference type="SMART" id="SM00448">
    <property type="entry name" value="REC"/>
    <property type="match status" value="2"/>
</dbReference>
<feature type="domain" description="PAC" evidence="16">
    <location>
        <begin position="1404"/>
        <end position="1454"/>
    </location>
</feature>
<dbReference type="InterPro" id="IPR013655">
    <property type="entry name" value="PAS_fold_3"/>
</dbReference>
<dbReference type="Pfam" id="PF13426">
    <property type="entry name" value="PAS_9"/>
    <property type="match status" value="3"/>
</dbReference>
<dbReference type="InterPro" id="IPR004358">
    <property type="entry name" value="Sig_transdc_His_kin-like_C"/>
</dbReference>
<dbReference type="InterPro" id="IPR000014">
    <property type="entry name" value="PAS"/>
</dbReference>
<feature type="domain" description="PAC" evidence="16">
    <location>
        <begin position="748"/>
        <end position="799"/>
    </location>
</feature>
<protein>
    <recommendedName>
        <fullName evidence="3">histidine kinase</fullName>
        <ecNumber evidence="3">2.7.13.3</ecNumber>
    </recommendedName>
</protein>
<evidence type="ECO:0000313" key="18">
    <source>
        <dbReference type="EMBL" id="MFE4105736.1"/>
    </source>
</evidence>
<dbReference type="SUPFAM" id="SSF54631">
    <property type="entry name" value="CBS-domain pair"/>
    <property type="match status" value="1"/>
</dbReference>
<feature type="domain" description="PAC" evidence="16">
    <location>
        <begin position="619"/>
        <end position="671"/>
    </location>
</feature>
<evidence type="ECO:0000313" key="19">
    <source>
        <dbReference type="Proteomes" id="UP001600165"/>
    </source>
</evidence>
<dbReference type="PRINTS" id="PR00344">
    <property type="entry name" value="BCTRLSENSOR"/>
</dbReference>
<dbReference type="SUPFAM" id="SSF52172">
    <property type="entry name" value="CheY-like"/>
    <property type="match status" value="2"/>
</dbReference>
<dbReference type="InterPro" id="IPR029016">
    <property type="entry name" value="GAF-like_dom_sf"/>
</dbReference>
<dbReference type="Gene3D" id="3.30.450.20">
    <property type="entry name" value="PAS domain"/>
    <property type="match status" value="6"/>
</dbReference>
<dbReference type="Proteomes" id="UP001600165">
    <property type="component" value="Unassembled WGS sequence"/>
</dbReference>
<evidence type="ECO:0000256" key="7">
    <source>
        <dbReference type="ARBA" id="ARBA00023012"/>
    </source>
</evidence>
<evidence type="ECO:0000256" key="9">
    <source>
        <dbReference type="PROSITE-ProRule" id="PRU00703"/>
    </source>
</evidence>
<dbReference type="InterPro" id="IPR003018">
    <property type="entry name" value="GAF"/>
</dbReference>
<dbReference type="Gene3D" id="3.30.450.40">
    <property type="match status" value="3"/>
</dbReference>
<sequence>MPRLSPLVELRSAIVRDPLVVSPDTTVRNAIAQMSGVHSHQPVSPRPLQHSEVDQDLQPQQNAAAPSSCVLVVENRQVIGILTEPDVVRLVAQQQPLDGLAIRQVMTQPVVTLRESAFTDLFAAIDLLQQHKIRHLPLLDEQNQLAGLVTDESLRQIASAQALARSQQQEAVIAEISLRVRQYLGLEEIATAIVQEVQTFLAADRVIIYRFAPDMSGTIVAEAVSPPWTPCLQVQIADTCFQANQGGSYRDGKVFAVSDVYKADLTTCHLQLLERFQVRANLVVPILLTNNQAQPLWGLLIAHQCSAPRDWQASNVRLLQQLAVQLAIALQQAELYQSLQTFNASLEQRVNERTRELEALASRERLVTQIATQISSSLNLQVILDTAVQEICSFLQCDRVIIYELRPDFSGTVVAESILGTSRSVLNSEVHDPCVSAEWIEPYRQGRIRVVNDIYNEAITICHQEMLLSFDIRAKLMVPILVEDQLWGLLLASHRSTPRQWQSDEIGLVRQLSIQVSIAIQQAIAYEKAQIELVERQRTEARLRESEQRYASLAAAAPVGIFRADITGYCTYINDRYCQITGLTPEATARGGWQQGLHASDRDRVVAEWEQAVRSHRPFQLEYRFQRPDGTVVWVYGQFVAERNATGQVMGYVGTITDISDRKQAEAALEESEQRFRQLFESTPKIAVQGYNRHRQVIYWNEASEALYGYPKREAIGRQLEDLIIPPEMRQAVIDAVNNWLETGQPIPASELNLLRQDGSQVAVFSSHIMLTNTAGEPEMYCVDIDLSDRKQAERQLQNLIAGTAATTGQDFFPALVSHIAEALNVSYAVVASQTDGVLHTLAFWANGALQPGFSYLPHTTPCERTLEEGIFYCQQAVQQRFPTEHLDLAALGVESYLGIALRDTEGEAIGTLCILNQAPIQDPQRAEQILQVFAARAAAELERQRASTLLEQLNQALEAKVEERTKALTMTQSAVDLAAEGVFWIRPDSSFYYVNEAACSMLGYTKSELLNLSVIDIDPSMSPERWIEHWQAIQQQRTFILETQHQTKDGRIYPVEVGVNYLLLNGEEFNFAFVRDISDRKQAEDHLRQLSTRLNLAVESAGIGIWDWDISQNSLVWDKRMYELYGIEPEAFTSVYDAWFNSLHPDERAKAEQISQQALRGEADYDTEFRVIHPDGTIRFIKANALVQRNPEGEPQRMIGINYDITNLKAAEVSMRQQLATIEAAVDGIAILQGDTYLYMNQAHLDLFGYEKAEDLVGQSWKLLYSAEEARRFEREVFPQLERDRAWQGEAIALRKDGSPFAEGLSLTLTEDGLLICVCRNINDRKAAEKVLTMTQSAIDLAAEGVFWVRPDGSFYYVNEAACSMLGYSREELLSLSVFDIDPDFFPGGWSEHWQEFRQHRTFTMESRHQSRDGRIYPVEISVNYLNLYGEEYKFAFVRDISDRKQAEQDLIQAKEAAEAAARAKSEFLARMSHEIRTPMNGVIGMLSLLQDTDLNQDQRFQASIAQSSAESLLTLLKDILDFSKIDAGKLELEILDFDLHQHLGDLAKAMALKAQEKDLELVLDLRGIQQPLVKGDPGRLRQIFTNLVDNAIKFTEQGEIVIRCRLAAEGDTLRFVGSVSDTGIGIPPDKIASLFAPFTQVDASTTRKYGGTGLGLAITQKLCELMGGSIAVYSEPGNGSRFEFTAILQPSEQPQPASPLAHLPTLTLLVVDHNAINREVLCRQLQNWGANVLEAANGPDALALCAAQLSQSSDASKPPFDIALLDMQIPDMDGAELGKRLQADPRFQTIPLVMMTSISHRNSAQRFNDLGFSAYLTKPITPSDLLDALSLVRPDGATPLYTTAAQTSLAALSKQRTQQAVKTTYHWPPQTRMLLAEDNRVNQMVVKRLLKRLGLEVDLVFNGFEALSALEQAPADNLYTLVLMDCQMPEMDGYEASRQIRAGIAGQHNQSVTIIAMTANAMKGDKEKCLEAGMNDYLAKPITPQALAEMLEKWLIEGGNEAAGSLPDP</sequence>
<name>A0ABW6IC58_9CYAN</name>
<feature type="domain" description="Phytochrome chromophore attachment site" evidence="12">
    <location>
        <begin position="379"/>
        <end position="515"/>
    </location>
</feature>
<dbReference type="Gene3D" id="3.40.50.2300">
    <property type="match status" value="2"/>
</dbReference>
<dbReference type="Gene3D" id="2.10.70.100">
    <property type="match status" value="1"/>
</dbReference>
<dbReference type="Pfam" id="PF01590">
    <property type="entry name" value="GAF"/>
    <property type="match status" value="3"/>
</dbReference>
<feature type="domain" description="Histidine kinase" evidence="13">
    <location>
        <begin position="1472"/>
        <end position="1692"/>
    </location>
</feature>
<keyword evidence="10" id="KW-0175">Coiled coil</keyword>
<feature type="domain" description="CBS" evidence="17">
    <location>
        <begin position="106"/>
        <end position="165"/>
    </location>
</feature>
<dbReference type="SMART" id="SM00387">
    <property type="entry name" value="HATPase_c"/>
    <property type="match status" value="1"/>
</dbReference>
<dbReference type="PROSITE" id="PS50112">
    <property type="entry name" value="PAS"/>
    <property type="match status" value="5"/>
</dbReference>
<evidence type="ECO:0000256" key="1">
    <source>
        <dbReference type="ARBA" id="ARBA00000085"/>
    </source>
</evidence>
<feature type="coiled-coil region" evidence="10">
    <location>
        <begin position="937"/>
        <end position="964"/>
    </location>
</feature>
<dbReference type="InterPro" id="IPR003594">
    <property type="entry name" value="HATPase_dom"/>
</dbReference>